<dbReference type="InterPro" id="IPR013955">
    <property type="entry name" value="Rep_factor-A_C"/>
</dbReference>
<sequence>MVEKTFTKFGDYNKRLYCDKCQDSCQPTNHLLKYKLSMKVCDLTSRLIYRLTVFGKSLESVIGCSAHHYKQIEELNQDKMAAKKIYHMLLHCLLGKLFNVNITKRFGMNTTLPTMYGKDFMVQGFDSEQTLIKQLQSHFDVGITDFNTKLKFGNQVNNCSRLPYTSSNYGATFTLCSDTRTMSILLVVSRILTHTLTIVPCMLAVVLSRLLEKSLLLYRLVR</sequence>
<dbReference type="InterPro" id="IPR012340">
    <property type="entry name" value="NA-bd_OB-fold"/>
</dbReference>
<keyword evidence="1" id="KW-1133">Transmembrane helix</keyword>
<evidence type="ECO:0000259" key="2">
    <source>
        <dbReference type="Pfam" id="PF08646"/>
    </source>
</evidence>
<evidence type="ECO:0000256" key="1">
    <source>
        <dbReference type="SAM" id="Phobius"/>
    </source>
</evidence>
<proteinExistence type="predicted"/>
<comment type="caution">
    <text evidence="3">The sequence shown here is derived from an EMBL/GenBank/DDBJ whole genome shotgun (WGS) entry which is preliminary data.</text>
</comment>
<keyword evidence="1" id="KW-0472">Membrane</keyword>
<keyword evidence="4" id="KW-1185">Reference proteome</keyword>
<accession>A0A7J7JCP3</accession>
<reference evidence="3" key="1">
    <citation type="submission" date="2020-06" db="EMBL/GenBank/DDBJ databases">
        <title>Draft genome of Bugula neritina, a colonial animal packing powerful symbionts and potential medicines.</title>
        <authorList>
            <person name="Rayko M."/>
        </authorList>
    </citation>
    <scope>NUCLEOTIDE SEQUENCE [LARGE SCALE GENOMIC DNA]</scope>
    <source>
        <strain evidence="3">Kwan_BN1</strain>
    </source>
</reference>
<protein>
    <recommendedName>
        <fullName evidence="2">Replication factor A C-terminal domain-containing protein</fullName>
    </recommendedName>
</protein>
<evidence type="ECO:0000313" key="4">
    <source>
        <dbReference type="Proteomes" id="UP000593567"/>
    </source>
</evidence>
<keyword evidence="1" id="KW-0812">Transmembrane</keyword>
<dbReference type="SUPFAM" id="SSF50249">
    <property type="entry name" value="Nucleic acid-binding proteins"/>
    <property type="match status" value="1"/>
</dbReference>
<name>A0A7J7JCP3_BUGNE</name>
<organism evidence="3 4">
    <name type="scientific">Bugula neritina</name>
    <name type="common">Brown bryozoan</name>
    <name type="synonym">Sertularia neritina</name>
    <dbReference type="NCBI Taxonomy" id="10212"/>
    <lineage>
        <taxon>Eukaryota</taxon>
        <taxon>Metazoa</taxon>
        <taxon>Spiralia</taxon>
        <taxon>Lophotrochozoa</taxon>
        <taxon>Bryozoa</taxon>
        <taxon>Gymnolaemata</taxon>
        <taxon>Cheilostomatida</taxon>
        <taxon>Flustrina</taxon>
        <taxon>Buguloidea</taxon>
        <taxon>Bugulidae</taxon>
        <taxon>Bugula</taxon>
    </lineage>
</organism>
<dbReference type="EMBL" id="VXIV02002628">
    <property type="protein sequence ID" value="KAF6024039.1"/>
    <property type="molecule type" value="Genomic_DNA"/>
</dbReference>
<evidence type="ECO:0000313" key="3">
    <source>
        <dbReference type="EMBL" id="KAF6024039.1"/>
    </source>
</evidence>
<dbReference type="Proteomes" id="UP000593567">
    <property type="component" value="Unassembled WGS sequence"/>
</dbReference>
<gene>
    <name evidence="3" type="ORF">EB796_017645</name>
</gene>
<feature type="transmembrane region" description="Helical" evidence="1">
    <location>
        <begin position="191"/>
        <end position="211"/>
    </location>
</feature>
<dbReference type="Gene3D" id="2.40.50.140">
    <property type="entry name" value="Nucleic acid-binding proteins"/>
    <property type="match status" value="1"/>
</dbReference>
<dbReference type="AlphaFoldDB" id="A0A7J7JCP3"/>
<feature type="domain" description="Replication factor A C-terminal" evidence="2">
    <location>
        <begin position="14"/>
        <end position="86"/>
    </location>
</feature>
<dbReference type="Pfam" id="PF08646">
    <property type="entry name" value="Rep_fac-A_C"/>
    <property type="match status" value="1"/>
</dbReference>